<accession>A0ABR2W0B1</accession>
<feature type="compositionally biased region" description="Polar residues" evidence="3">
    <location>
        <begin position="159"/>
        <end position="169"/>
    </location>
</feature>
<keyword evidence="1" id="KW-0479">Metal-binding</keyword>
<keyword evidence="7" id="KW-1185">Reference proteome</keyword>
<feature type="compositionally biased region" description="Basic and acidic residues" evidence="3">
    <location>
        <begin position="247"/>
        <end position="272"/>
    </location>
</feature>
<dbReference type="SMART" id="SM00456">
    <property type="entry name" value="WW"/>
    <property type="match status" value="1"/>
</dbReference>
<evidence type="ECO:0000256" key="3">
    <source>
        <dbReference type="SAM" id="MobiDB-lite"/>
    </source>
</evidence>
<feature type="domain" description="C2" evidence="4">
    <location>
        <begin position="1"/>
        <end position="113"/>
    </location>
</feature>
<evidence type="ECO:0000313" key="7">
    <source>
        <dbReference type="Proteomes" id="UP001479436"/>
    </source>
</evidence>
<comment type="caution">
    <text evidence="6">The sequence shown here is derived from an EMBL/GenBank/DDBJ whole genome shotgun (WGS) entry which is preliminary data.</text>
</comment>
<dbReference type="PROSITE" id="PS01159">
    <property type="entry name" value="WW_DOMAIN_1"/>
    <property type="match status" value="1"/>
</dbReference>
<dbReference type="InterPro" id="IPR000008">
    <property type="entry name" value="C2_dom"/>
</dbReference>
<evidence type="ECO:0000313" key="6">
    <source>
        <dbReference type="EMBL" id="KAK9711988.1"/>
    </source>
</evidence>
<dbReference type="SUPFAM" id="SSF49562">
    <property type="entry name" value="C2 domain (Calcium/lipid-binding domain, CaLB)"/>
    <property type="match status" value="1"/>
</dbReference>
<dbReference type="InterPro" id="IPR036020">
    <property type="entry name" value="WW_dom_sf"/>
</dbReference>
<dbReference type="PROSITE" id="PS50020">
    <property type="entry name" value="WW_DOMAIN_2"/>
    <property type="match status" value="1"/>
</dbReference>
<dbReference type="PROSITE" id="PS50004">
    <property type="entry name" value="C2"/>
    <property type="match status" value="1"/>
</dbReference>
<reference evidence="6 7" key="1">
    <citation type="submission" date="2023-04" db="EMBL/GenBank/DDBJ databases">
        <title>Genome of Basidiobolus ranarum AG-B5.</title>
        <authorList>
            <person name="Stajich J.E."/>
            <person name="Carter-House D."/>
            <person name="Gryganskyi A."/>
        </authorList>
    </citation>
    <scope>NUCLEOTIDE SEQUENCE [LARGE SCALE GENOMIC DNA]</scope>
    <source>
        <strain evidence="6 7">AG-B5</strain>
    </source>
</reference>
<feature type="domain" description="WW" evidence="5">
    <location>
        <begin position="207"/>
        <end position="240"/>
    </location>
</feature>
<feature type="compositionally biased region" description="Polar residues" evidence="3">
    <location>
        <begin position="177"/>
        <end position="199"/>
    </location>
</feature>
<organism evidence="6 7">
    <name type="scientific">Basidiobolus ranarum</name>
    <dbReference type="NCBI Taxonomy" id="34480"/>
    <lineage>
        <taxon>Eukaryota</taxon>
        <taxon>Fungi</taxon>
        <taxon>Fungi incertae sedis</taxon>
        <taxon>Zoopagomycota</taxon>
        <taxon>Entomophthoromycotina</taxon>
        <taxon>Basidiobolomycetes</taxon>
        <taxon>Basidiobolales</taxon>
        <taxon>Basidiobolaceae</taxon>
        <taxon>Basidiobolus</taxon>
    </lineage>
</organism>
<evidence type="ECO:0000259" key="5">
    <source>
        <dbReference type="PROSITE" id="PS50020"/>
    </source>
</evidence>
<dbReference type="CDD" id="cd00201">
    <property type="entry name" value="WW"/>
    <property type="match status" value="1"/>
</dbReference>
<dbReference type="EMBL" id="JASJQH010007244">
    <property type="protein sequence ID" value="KAK9711988.1"/>
    <property type="molecule type" value="Genomic_DNA"/>
</dbReference>
<evidence type="ECO:0000259" key="4">
    <source>
        <dbReference type="PROSITE" id="PS50004"/>
    </source>
</evidence>
<evidence type="ECO:0000256" key="2">
    <source>
        <dbReference type="ARBA" id="ARBA00022837"/>
    </source>
</evidence>
<sequence>MTSSSFSEHRKIKVTVIAAEGLYKRDLFRLPDPFAVITVDGEQTHTTGALKKTLNPYWNENFIVNATNNSVVAIQIFDQKKFKKKDQGFLGVINIQVGDVFDIMLGGDEILTNDLKKSNSNEYVSGKLMINLSTNIDGPPTATGAPTPYLEMDPARNRINGQSSQSSVNPPELINGRTENSDSTNNDANSEPNATNENLSPFEDQYGPLPSGWERRVDHLSRTYYVDHNSRNTTWTRPASNATSSERVNEARNLTEAERQRHNNRTLPEDRSSPNFDNGDIAGAGPSNGANMNTTVAGSGPLSSGWEQ</sequence>
<feature type="compositionally biased region" description="Low complexity" evidence="3">
    <location>
        <begin position="138"/>
        <end position="148"/>
    </location>
</feature>
<evidence type="ECO:0000256" key="1">
    <source>
        <dbReference type="ARBA" id="ARBA00022723"/>
    </source>
</evidence>
<feature type="compositionally biased region" description="Polar residues" evidence="3">
    <location>
        <begin position="231"/>
        <end position="246"/>
    </location>
</feature>
<feature type="compositionally biased region" description="Polar residues" evidence="3">
    <location>
        <begin position="288"/>
        <end position="308"/>
    </location>
</feature>
<gene>
    <name evidence="6" type="ORF">K7432_007453</name>
</gene>
<dbReference type="Pfam" id="PF00397">
    <property type="entry name" value="WW"/>
    <property type="match status" value="1"/>
</dbReference>
<feature type="region of interest" description="Disordered" evidence="3">
    <location>
        <begin position="134"/>
        <end position="213"/>
    </location>
</feature>
<dbReference type="Proteomes" id="UP001479436">
    <property type="component" value="Unassembled WGS sequence"/>
</dbReference>
<dbReference type="CDD" id="cd08382">
    <property type="entry name" value="C2_Smurf-like"/>
    <property type="match status" value="1"/>
</dbReference>
<dbReference type="SMART" id="SM00239">
    <property type="entry name" value="C2"/>
    <property type="match status" value="1"/>
</dbReference>
<dbReference type="PANTHER" id="PTHR45911:SF4">
    <property type="entry name" value="MULTIPLE C2 AND TRANSMEMBRANE DOMAIN-CONTAINING PROTEIN"/>
    <property type="match status" value="1"/>
</dbReference>
<dbReference type="SUPFAM" id="SSF51045">
    <property type="entry name" value="WW domain"/>
    <property type="match status" value="1"/>
</dbReference>
<name>A0ABR2W0B1_9FUNG</name>
<protein>
    <submittedName>
        <fullName evidence="6">Uncharacterized protein</fullName>
    </submittedName>
</protein>
<dbReference type="InterPro" id="IPR035892">
    <property type="entry name" value="C2_domain_sf"/>
</dbReference>
<dbReference type="Pfam" id="PF00168">
    <property type="entry name" value="C2"/>
    <property type="match status" value="1"/>
</dbReference>
<dbReference type="Gene3D" id="2.60.40.150">
    <property type="entry name" value="C2 domain"/>
    <property type="match status" value="1"/>
</dbReference>
<feature type="region of interest" description="Disordered" evidence="3">
    <location>
        <begin position="231"/>
        <end position="308"/>
    </location>
</feature>
<dbReference type="InterPro" id="IPR001202">
    <property type="entry name" value="WW_dom"/>
</dbReference>
<dbReference type="PANTHER" id="PTHR45911">
    <property type="entry name" value="C2 DOMAIN-CONTAINING PROTEIN"/>
    <property type="match status" value="1"/>
</dbReference>
<proteinExistence type="predicted"/>
<dbReference type="Gene3D" id="2.20.70.10">
    <property type="match status" value="1"/>
</dbReference>
<keyword evidence="2" id="KW-0106">Calcium</keyword>